<reference evidence="2 3" key="1">
    <citation type="submission" date="2018-11" db="EMBL/GenBank/DDBJ databases">
        <title>Trebonia kvetii gen.nov., sp.nov., a novel acidophilic actinobacterium, and proposal of the new actinobacterial family Treboniaceae fam. nov.</title>
        <authorList>
            <person name="Rapoport D."/>
            <person name="Sagova-Mareckova M."/>
            <person name="Sedlacek I."/>
            <person name="Provaznik J."/>
            <person name="Kralova S."/>
            <person name="Pavlinic D."/>
            <person name="Benes V."/>
            <person name="Kopecky J."/>
        </authorList>
    </citation>
    <scope>NUCLEOTIDE SEQUENCE [LARGE SCALE GENOMIC DNA]</scope>
    <source>
        <strain evidence="2 3">15Tr583</strain>
    </source>
</reference>
<dbReference type="OrthoDB" id="3482454at2"/>
<feature type="transmembrane region" description="Helical" evidence="1">
    <location>
        <begin position="29"/>
        <end position="46"/>
    </location>
</feature>
<evidence type="ECO:0000313" key="3">
    <source>
        <dbReference type="Proteomes" id="UP000460272"/>
    </source>
</evidence>
<accession>A0A6P2BR03</accession>
<gene>
    <name evidence="2" type="ORF">EAS64_34025</name>
</gene>
<evidence type="ECO:0000256" key="1">
    <source>
        <dbReference type="SAM" id="Phobius"/>
    </source>
</evidence>
<keyword evidence="1" id="KW-0472">Membrane</keyword>
<dbReference type="AlphaFoldDB" id="A0A6P2BR03"/>
<organism evidence="2 3">
    <name type="scientific">Trebonia kvetii</name>
    <dbReference type="NCBI Taxonomy" id="2480626"/>
    <lineage>
        <taxon>Bacteria</taxon>
        <taxon>Bacillati</taxon>
        <taxon>Actinomycetota</taxon>
        <taxon>Actinomycetes</taxon>
        <taxon>Streptosporangiales</taxon>
        <taxon>Treboniaceae</taxon>
        <taxon>Trebonia</taxon>
    </lineage>
</organism>
<dbReference type="EMBL" id="RPFW01000007">
    <property type="protein sequence ID" value="TVZ01298.1"/>
    <property type="molecule type" value="Genomic_DNA"/>
</dbReference>
<keyword evidence="1" id="KW-1133">Transmembrane helix</keyword>
<feature type="transmembrane region" description="Helical" evidence="1">
    <location>
        <begin position="52"/>
        <end position="71"/>
    </location>
</feature>
<dbReference type="Proteomes" id="UP000460272">
    <property type="component" value="Unassembled WGS sequence"/>
</dbReference>
<proteinExistence type="predicted"/>
<sequence length="192" mass="21125">MTGANTSQGPNAKQEPVTTGRWRPALPELVIAAIAVAVAVAAAAAVSGWPGVVTVAVAVVMIALLLLRGLIPRSADQAFRLARNRQQARSIHGYAQRRFVVNTSYGSRAMYESDLRPALEHVLAARLAERHAVNLYTDPDAAKLEFCRTRADESLWPWIDPKQALDASERARRKKGIPRRTLSRLITRLEQL</sequence>
<dbReference type="RefSeq" id="WP_145859744.1">
    <property type="nucleotide sequence ID" value="NZ_RPFW01000007.1"/>
</dbReference>
<comment type="caution">
    <text evidence="2">The sequence shown here is derived from an EMBL/GenBank/DDBJ whole genome shotgun (WGS) entry which is preliminary data.</text>
</comment>
<name>A0A6P2BR03_9ACTN</name>
<protein>
    <submittedName>
        <fullName evidence="2">Uncharacterized protein</fullName>
    </submittedName>
</protein>
<evidence type="ECO:0000313" key="2">
    <source>
        <dbReference type="EMBL" id="TVZ01298.1"/>
    </source>
</evidence>
<keyword evidence="3" id="KW-1185">Reference proteome</keyword>
<keyword evidence="1" id="KW-0812">Transmembrane</keyword>